<dbReference type="Proteomes" id="UP000775872">
    <property type="component" value="Unassembled WGS sequence"/>
</dbReference>
<evidence type="ECO:0000256" key="1">
    <source>
        <dbReference type="SAM" id="MobiDB-lite"/>
    </source>
</evidence>
<dbReference type="OrthoDB" id="4088536at2759"/>
<reference evidence="4" key="1">
    <citation type="submission" date="2019-06" db="EMBL/GenBank/DDBJ databases">
        <authorList>
            <person name="Broberg M."/>
        </authorList>
    </citation>
    <scope>NUCLEOTIDE SEQUENCE [LARGE SCALE GENOMIC DNA]</scope>
</reference>
<evidence type="ECO:0000313" key="3">
    <source>
        <dbReference type="EMBL" id="CAH0056097.1"/>
    </source>
</evidence>
<accession>A0A9N9ZIG1</accession>
<dbReference type="Pfam" id="PF13324">
    <property type="entry name" value="GCIP_N"/>
    <property type="match status" value="1"/>
</dbReference>
<dbReference type="InterPro" id="IPR049317">
    <property type="entry name" value="GCIP-like_N"/>
</dbReference>
<dbReference type="InterPro" id="IPR026907">
    <property type="entry name" value="GCIP-like"/>
</dbReference>
<feature type="compositionally biased region" description="Basic and acidic residues" evidence="1">
    <location>
        <begin position="250"/>
        <end position="260"/>
    </location>
</feature>
<dbReference type="GO" id="GO:0005634">
    <property type="term" value="C:nucleus"/>
    <property type="evidence" value="ECO:0007669"/>
    <property type="project" value="TreeGrafter"/>
</dbReference>
<evidence type="ECO:0000313" key="4">
    <source>
        <dbReference type="Proteomes" id="UP000775872"/>
    </source>
</evidence>
<dbReference type="PANTHER" id="PTHR15492">
    <property type="entry name" value="CYCLIN D1-BINDING PROTEIN 1"/>
    <property type="match status" value="1"/>
</dbReference>
<evidence type="ECO:0000259" key="2">
    <source>
        <dbReference type="Pfam" id="PF13324"/>
    </source>
</evidence>
<gene>
    <name evidence="3" type="ORF">CSOL1703_00006032</name>
</gene>
<dbReference type="PANTHER" id="PTHR15492:SF1">
    <property type="entry name" value="CYCLIN-D1-BINDING PROTEIN 1"/>
    <property type="match status" value="1"/>
</dbReference>
<organism evidence="3 4">
    <name type="scientific">Clonostachys solani</name>
    <dbReference type="NCBI Taxonomy" id="160281"/>
    <lineage>
        <taxon>Eukaryota</taxon>
        <taxon>Fungi</taxon>
        <taxon>Dikarya</taxon>
        <taxon>Ascomycota</taxon>
        <taxon>Pezizomycotina</taxon>
        <taxon>Sordariomycetes</taxon>
        <taxon>Hypocreomycetidae</taxon>
        <taxon>Hypocreales</taxon>
        <taxon>Bionectriaceae</taxon>
        <taxon>Clonostachys</taxon>
    </lineage>
</organism>
<dbReference type="Gene3D" id="1.20.1410.10">
    <property type="entry name" value="I/LWEQ domain"/>
    <property type="match status" value="1"/>
</dbReference>
<feature type="domain" description="Cyclin-D1-binding protein 1-like N-terminal" evidence="2">
    <location>
        <begin position="63"/>
        <end position="211"/>
    </location>
</feature>
<protein>
    <recommendedName>
        <fullName evidence="2">Cyclin-D1-binding protein 1-like N-terminal domain-containing protein</fullName>
    </recommendedName>
</protein>
<feature type="compositionally biased region" description="Acidic residues" evidence="1">
    <location>
        <begin position="211"/>
        <end position="228"/>
    </location>
</feature>
<name>A0A9N9ZIG1_9HYPO</name>
<keyword evidence="4" id="KW-1185">Reference proteome</keyword>
<sequence length="380" mass="41818">MPPAPKEPKGQKELDVIVTATLDLVQRLQTVLSDINRNPIATSPSSTQSSGQPPLNSLALAQDSAALVRAHATKVSLLIVNEPFTPSALVGVIRELAQGPLPSLAASAETCTADRYTAVFRKELAWRCRSVLLELAKLLEKIPKDGKALSASEQGFSAGKGSIALTGVLWAACDQVAALTKGGVGGFFVKKVEEWRDTLKDVMEELKEWGEQEPEEDEDEEDEEDDDSVHDSSEKTKQNLIDDFMSSDRTIPKSDPDKIRPRLETSLKRLRLVTLLYQAIVKRRIKKLPAIPPAEDADESARAVPTKLNDAAHVLEVLPDHFGDLAAAIYDLDPEEIDEMMDQCFTDAETVSNVLGQTWEGGKDEFTEWTEKFKTEIRKA</sequence>
<feature type="region of interest" description="Disordered" evidence="1">
    <location>
        <begin position="208"/>
        <end position="260"/>
    </location>
</feature>
<comment type="caution">
    <text evidence="3">The sequence shown here is derived from an EMBL/GenBank/DDBJ whole genome shotgun (WGS) entry which is preliminary data.</text>
</comment>
<reference evidence="3 4" key="2">
    <citation type="submission" date="2021-10" db="EMBL/GenBank/DDBJ databases">
        <authorList>
            <person name="Piombo E."/>
        </authorList>
    </citation>
    <scope>NUCLEOTIDE SEQUENCE [LARGE SCALE GENOMIC DNA]</scope>
</reference>
<proteinExistence type="predicted"/>
<dbReference type="EMBL" id="CABFOC020000063">
    <property type="protein sequence ID" value="CAH0056097.1"/>
    <property type="molecule type" value="Genomic_DNA"/>
</dbReference>
<dbReference type="AlphaFoldDB" id="A0A9N9ZIG1"/>